<dbReference type="PaxDb" id="584708-Apau_0784"/>
<dbReference type="RefSeq" id="WP_006300379.1">
    <property type="nucleotide sequence ID" value="NZ_CM001022.1"/>
</dbReference>
<dbReference type="STRING" id="584708.Apau_0784"/>
<gene>
    <name evidence="2" type="ORF">Apau_0784</name>
</gene>
<sequence length="127" mass="13746">MEDREPVVKRLKDLRCFTAPDGSHLAEVLHPHREELPGDGAFSLSWASVPPGGATLPHLLEGRTETYWYLEGSGAMTVGESRISVEAGTAVLVPPGTVQWVENPGPGTLAFLCLVSPPWTEESDRRA</sequence>
<dbReference type="HOGENOM" id="CLU_129810_1_1_0"/>
<protein>
    <submittedName>
        <fullName evidence="2">Cupin 2 conserved barrel domain protein</fullName>
    </submittedName>
</protein>
<dbReference type="AlphaFoldDB" id="E3CVF6"/>
<dbReference type="Pfam" id="PF07883">
    <property type="entry name" value="Cupin_2"/>
    <property type="match status" value="1"/>
</dbReference>
<evidence type="ECO:0000313" key="3">
    <source>
        <dbReference type="Proteomes" id="UP000005096"/>
    </source>
</evidence>
<dbReference type="PANTHER" id="PTHR36114">
    <property type="entry name" value="16.7 KDA PROTEIN IN WHIE LOCUS"/>
    <property type="match status" value="1"/>
</dbReference>
<evidence type="ECO:0000259" key="1">
    <source>
        <dbReference type="Pfam" id="PF07883"/>
    </source>
</evidence>
<organism evidence="2 3">
    <name type="scientific">Aminomonas paucivorans DSM 12260</name>
    <dbReference type="NCBI Taxonomy" id="584708"/>
    <lineage>
        <taxon>Bacteria</taxon>
        <taxon>Thermotogati</taxon>
        <taxon>Synergistota</taxon>
        <taxon>Synergistia</taxon>
        <taxon>Synergistales</taxon>
        <taxon>Synergistaceae</taxon>
        <taxon>Aminomonas</taxon>
    </lineage>
</organism>
<dbReference type="OrthoDB" id="6058at2"/>
<accession>E3CVF6</accession>
<dbReference type="Gene3D" id="2.60.120.10">
    <property type="entry name" value="Jelly Rolls"/>
    <property type="match status" value="1"/>
</dbReference>
<reference evidence="2 3" key="1">
    <citation type="journal article" date="2010" name="Stand. Genomic Sci.">
        <title>Non-contiguous finished genome sequence of Aminomonas paucivorans type strain (GLU-3).</title>
        <authorList>
            <person name="Pitluck S."/>
            <person name="Yasawong M."/>
            <person name="Held B."/>
            <person name="Lapidus A."/>
            <person name="Nolan M."/>
            <person name="Copeland A."/>
            <person name="Lucas S."/>
            <person name="Del Rio T.G."/>
            <person name="Tice H."/>
            <person name="Cheng J.F."/>
            <person name="Chertkov O."/>
            <person name="Goodwin L."/>
            <person name="Tapia R."/>
            <person name="Han C."/>
            <person name="Liolios K."/>
            <person name="Ivanova N."/>
            <person name="Mavromatis K."/>
            <person name="Ovchinnikova G."/>
            <person name="Pati A."/>
            <person name="Chen A."/>
            <person name="Palaniappan K."/>
            <person name="Land M."/>
            <person name="Hauser L."/>
            <person name="Chang Y.J."/>
            <person name="Jeffries C.D."/>
            <person name="Pukall R."/>
            <person name="Spring S."/>
            <person name="Rohde M."/>
            <person name="Sikorski J."/>
            <person name="Goker M."/>
            <person name="Woyke T."/>
            <person name="Bristow J."/>
            <person name="Eisen J.A."/>
            <person name="Markowitz V."/>
            <person name="Hugenholtz P."/>
            <person name="Kyrpides N.C."/>
            <person name="Klenk H.P."/>
        </authorList>
    </citation>
    <scope>NUCLEOTIDE SEQUENCE [LARGE SCALE GENOMIC DNA]</scope>
    <source>
        <strain evidence="2 3">DSM 12260</strain>
    </source>
</reference>
<proteinExistence type="predicted"/>
<name>E3CVF6_9BACT</name>
<dbReference type="eggNOG" id="COG0662">
    <property type="taxonomic scope" value="Bacteria"/>
</dbReference>
<dbReference type="EMBL" id="CM001022">
    <property type="protein sequence ID" value="EFQ23212.1"/>
    <property type="molecule type" value="Genomic_DNA"/>
</dbReference>
<dbReference type="InterPro" id="IPR052044">
    <property type="entry name" value="PKS_Associated_Protein"/>
</dbReference>
<dbReference type="SUPFAM" id="SSF51182">
    <property type="entry name" value="RmlC-like cupins"/>
    <property type="match status" value="1"/>
</dbReference>
<dbReference type="CDD" id="cd02214">
    <property type="entry name" value="cupin_MJ1618"/>
    <property type="match status" value="1"/>
</dbReference>
<feature type="domain" description="Cupin type-2" evidence="1">
    <location>
        <begin position="47"/>
        <end position="114"/>
    </location>
</feature>
<dbReference type="InterPro" id="IPR013096">
    <property type="entry name" value="Cupin_2"/>
</dbReference>
<dbReference type="InterPro" id="IPR011051">
    <property type="entry name" value="RmlC_Cupin_sf"/>
</dbReference>
<dbReference type="PANTHER" id="PTHR36114:SF1">
    <property type="entry name" value="16.7 KDA PROTEIN IN WHIE LOCUS"/>
    <property type="match status" value="1"/>
</dbReference>
<dbReference type="Proteomes" id="UP000005096">
    <property type="component" value="Chromosome"/>
</dbReference>
<dbReference type="InterPro" id="IPR014710">
    <property type="entry name" value="RmlC-like_jellyroll"/>
</dbReference>
<evidence type="ECO:0000313" key="2">
    <source>
        <dbReference type="EMBL" id="EFQ23212.1"/>
    </source>
</evidence>
<keyword evidence="3" id="KW-1185">Reference proteome</keyword>